<gene>
    <name evidence="2" type="ORF">NYZ96_00795</name>
</gene>
<dbReference type="RefSeq" id="WP_186100794.1">
    <property type="nucleotide sequence ID" value="NZ_CADEXM010000005.1"/>
</dbReference>
<protein>
    <submittedName>
        <fullName evidence="2">Phage major capsid protein, P2 family</fullName>
    </submittedName>
</protein>
<organism evidence="2 3">
    <name type="scientific">Burkholderia gladioli</name>
    <name type="common">Pseudomonas marginata</name>
    <name type="synonym">Phytomonas marginata</name>
    <dbReference type="NCBI Taxonomy" id="28095"/>
    <lineage>
        <taxon>Bacteria</taxon>
        <taxon>Pseudomonadati</taxon>
        <taxon>Pseudomonadota</taxon>
        <taxon>Betaproteobacteria</taxon>
        <taxon>Burkholderiales</taxon>
        <taxon>Burkholderiaceae</taxon>
        <taxon>Burkholderia</taxon>
    </lineage>
</organism>
<dbReference type="AlphaFoldDB" id="A0AB38TSZ9"/>
<proteinExistence type="predicted"/>
<name>A0AB38TSZ9_BURGA</name>
<evidence type="ECO:0000313" key="3">
    <source>
        <dbReference type="Proteomes" id="UP001059745"/>
    </source>
</evidence>
<feature type="region of interest" description="Disordered" evidence="1">
    <location>
        <begin position="62"/>
        <end position="96"/>
    </location>
</feature>
<dbReference type="Pfam" id="PF05125">
    <property type="entry name" value="Phage_cap_P2"/>
    <property type="match status" value="1"/>
</dbReference>
<evidence type="ECO:0000313" key="2">
    <source>
        <dbReference type="EMBL" id="UWX70350.1"/>
    </source>
</evidence>
<feature type="compositionally biased region" description="Basic and acidic residues" evidence="1">
    <location>
        <begin position="78"/>
        <end position="88"/>
    </location>
</feature>
<accession>A0AB38TSZ9</accession>
<reference evidence="2" key="1">
    <citation type="submission" date="2022-09" db="EMBL/GenBank/DDBJ databases">
        <title>Genomic of Burkholderia gladioli.</title>
        <authorList>
            <person name="Wu H."/>
        </authorList>
    </citation>
    <scope>NUCLEOTIDE SEQUENCE</scope>
    <source>
        <strain evidence="2">ZN-S4</strain>
    </source>
</reference>
<dbReference type="EMBL" id="CP104214">
    <property type="protein sequence ID" value="UWX70350.1"/>
    <property type="molecule type" value="Genomic_DNA"/>
</dbReference>
<dbReference type="InterPro" id="IPR006441">
    <property type="entry name" value="Phage_P2_GpN"/>
</dbReference>
<dbReference type="NCBIfam" id="TIGR01551">
    <property type="entry name" value="major_capsid_P2"/>
    <property type="match status" value="1"/>
</dbReference>
<evidence type="ECO:0000256" key="1">
    <source>
        <dbReference type="SAM" id="MobiDB-lite"/>
    </source>
</evidence>
<sequence length="339" mass="38121">MRAEARDALDGYLEQVAKLHNTADVSKRFNVAPSIQQRLETKIQESSDFLKRINIVPVTEQEEEVLGLGSSGPIASRTDTKTKEREPVDPTGLDSNKYRCEKTNSDTAISYGRIDQWAKFPNFQELVRDTIVRQQALDRMMIGFNGEQVAAETDKSKFPMLQDVNIGWLQKYRDNAPQRVLHEGKQEGKVAIGKGGDYENIDALVMDIVSSMIDPWFQEDTGLLVICGRELLHDKYFPIVNATQAPTERLAADLIVSQKRIGNLPAVRVPFFPKNALLVTKFENLSIYFQEGARRRSIVDNAKRDRLENFESSNDAYVVEDYGCGCMAENIQIAPAATA</sequence>
<dbReference type="Proteomes" id="UP001059745">
    <property type="component" value="Chromosome 1"/>
</dbReference>